<evidence type="ECO:0000259" key="8">
    <source>
        <dbReference type="PROSITE" id="PS50157"/>
    </source>
</evidence>
<feature type="domain" description="C2H2-type" evidence="8">
    <location>
        <begin position="381"/>
        <end position="409"/>
    </location>
</feature>
<evidence type="ECO:0000256" key="1">
    <source>
        <dbReference type="ARBA" id="ARBA00022723"/>
    </source>
</evidence>
<sequence>MSEVTFSAEQPGQNQEFNVDNSAGDEIHPMPMLLEVKIDEQPQNERVLMGDSEFIDALPKQSCQISSTECLSSMAELMSTNPNQNLTVNMGGELTYSTAEESSEVSSTTVSKSLISQSCEFPSQSVITMTNSPSQSQETVTLTTINQSDVEEVSLTGVGQSHLFQNPLPVNRHLSTQSFIPDSTQAIITVNADNVTCMEQVGSSGTDSLQMTGELKIADSTISEDGNPVNAHSIIIHDTYITSEAIVDQSGQAEEPTAKKTKKEFICNVCQKSYSTHSSLKVHLMSHVGARPFKCDLCSATFNRMGNYTRHRLIHTVNTNNDHRYKCEFCERKFLQKCDLKRHVHIHDGSQPYRCQLCAKGFIRKSDLTVHIRFHTKEKPFQCHVCMTAFFQSGDLNRHLRSVHSSVESLKCGYCNGKYAKEATLIRHMQTAHHDILQSVATVLKKKPASSTKVSEAPVAGCSGENQSSLEETSKKQTENEELQSVSDSVEPGTITNEDESK</sequence>
<feature type="domain" description="C2H2-type" evidence="8">
    <location>
        <begin position="325"/>
        <end position="352"/>
    </location>
</feature>
<dbReference type="SUPFAM" id="SSF57667">
    <property type="entry name" value="beta-beta-alpha zinc fingers"/>
    <property type="match status" value="3"/>
</dbReference>
<gene>
    <name evidence="10" type="primary">LOC102802189</name>
</gene>
<keyword evidence="3 6" id="KW-0863">Zinc-finger</keyword>
<feature type="region of interest" description="Disordered" evidence="7">
    <location>
        <begin position="451"/>
        <end position="502"/>
    </location>
</feature>
<keyword evidence="4" id="KW-0862">Zinc</keyword>
<keyword evidence="5" id="KW-0539">Nucleus</keyword>
<dbReference type="Gene3D" id="3.30.160.60">
    <property type="entry name" value="Classic Zinc Finger"/>
    <property type="match status" value="5"/>
</dbReference>
<evidence type="ECO:0000256" key="5">
    <source>
        <dbReference type="ARBA" id="ARBA00023242"/>
    </source>
</evidence>
<name>A0ABM0MAW9_SACKO</name>
<dbReference type="InterPro" id="IPR050826">
    <property type="entry name" value="Krueppel_C2H2_ZnFinger"/>
</dbReference>
<reference evidence="10" key="1">
    <citation type="submission" date="2025-08" db="UniProtKB">
        <authorList>
            <consortium name="RefSeq"/>
        </authorList>
    </citation>
    <scope>IDENTIFICATION</scope>
    <source>
        <tissue evidence="10">Testes</tissue>
    </source>
</reference>
<keyword evidence="1" id="KW-0479">Metal-binding</keyword>
<dbReference type="PROSITE" id="PS00028">
    <property type="entry name" value="ZINC_FINGER_C2H2_1"/>
    <property type="match status" value="5"/>
</dbReference>
<evidence type="ECO:0000256" key="3">
    <source>
        <dbReference type="ARBA" id="ARBA00022771"/>
    </source>
</evidence>
<feature type="domain" description="C2H2-type" evidence="8">
    <location>
        <begin position="293"/>
        <end position="320"/>
    </location>
</feature>
<feature type="region of interest" description="Disordered" evidence="7">
    <location>
        <begin position="1"/>
        <end position="25"/>
    </location>
</feature>
<dbReference type="Proteomes" id="UP000694865">
    <property type="component" value="Unplaced"/>
</dbReference>
<keyword evidence="9" id="KW-1185">Reference proteome</keyword>
<dbReference type="PROSITE" id="PS50157">
    <property type="entry name" value="ZINC_FINGER_C2H2_2"/>
    <property type="match status" value="5"/>
</dbReference>
<organism evidence="9 10">
    <name type="scientific">Saccoglossus kowalevskii</name>
    <name type="common">Acorn worm</name>
    <dbReference type="NCBI Taxonomy" id="10224"/>
    <lineage>
        <taxon>Eukaryota</taxon>
        <taxon>Metazoa</taxon>
        <taxon>Hemichordata</taxon>
        <taxon>Enteropneusta</taxon>
        <taxon>Harrimaniidae</taxon>
        <taxon>Saccoglossus</taxon>
    </lineage>
</organism>
<keyword evidence="2" id="KW-0677">Repeat</keyword>
<dbReference type="RefSeq" id="XP_006817160.1">
    <property type="nucleotide sequence ID" value="XM_006817097.1"/>
</dbReference>
<feature type="domain" description="C2H2-type" evidence="8">
    <location>
        <begin position="265"/>
        <end position="292"/>
    </location>
</feature>
<dbReference type="PANTHER" id="PTHR24377">
    <property type="entry name" value="IP01015P-RELATED"/>
    <property type="match status" value="1"/>
</dbReference>
<feature type="domain" description="C2H2-type" evidence="8">
    <location>
        <begin position="353"/>
        <end position="380"/>
    </location>
</feature>
<evidence type="ECO:0000256" key="7">
    <source>
        <dbReference type="SAM" id="MobiDB-lite"/>
    </source>
</evidence>
<dbReference type="SMART" id="SM00355">
    <property type="entry name" value="ZnF_C2H2"/>
    <property type="match status" value="6"/>
</dbReference>
<dbReference type="GeneID" id="102802189"/>
<evidence type="ECO:0000313" key="10">
    <source>
        <dbReference type="RefSeq" id="XP_006817160.1"/>
    </source>
</evidence>
<protein>
    <submittedName>
        <fullName evidence="10">Zinc finger protein 629-like</fullName>
    </submittedName>
</protein>
<dbReference type="InterPro" id="IPR013087">
    <property type="entry name" value="Znf_C2H2_type"/>
</dbReference>
<evidence type="ECO:0000256" key="6">
    <source>
        <dbReference type="PROSITE-ProRule" id="PRU00042"/>
    </source>
</evidence>
<dbReference type="InterPro" id="IPR036236">
    <property type="entry name" value="Znf_C2H2_sf"/>
</dbReference>
<evidence type="ECO:0000313" key="9">
    <source>
        <dbReference type="Proteomes" id="UP000694865"/>
    </source>
</evidence>
<feature type="compositionally biased region" description="Polar residues" evidence="7">
    <location>
        <begin position="1"/>
        <end position="21"/>
    </location>
</feature>
<dbReference type="Pfam" id="PF00096">
    <property type="entry name" value="zf-C2H2"/>
    <property type="match status" value="4"/>
</dbReference>
<accession>A0ABM0MAW9</accession>
<proteinExistence type="predicted"/>
<evidence type="ECO:0000256" key="2">
    <source>
        <dbReference type="ARBA" id="ARBA00022737"/>
    </source>
</evidence>
<evidence type="ECO:0000256" key="4">
    <source>
        <dbReference type="ARBA" id="ARBA00022833"/>
    </source>
</evidence>